<keyword evidence="1" id="KW-0863">Zinc-finger</keyword>
<evidence type="ECO:0000313" key="3">
    <source>
        <dbReference type="EMBL" id="KAK1393603.1"/>
    </source>
</evidence>
<evidence type="ECO:0000259" key="2">
    <source>
        <dbReference type="PROSITE" id="PS50157"/>
    </source>
</evidence>
<dbReference type="PANTHER" id="PTHR10593:SF236">
    <property type="entry name" value="PROTEIN INDETERMINATE-DOMAIN 11"/>
    <property type="match status" value="1"/>
</dbReference>
<reference evidence="3" key="1">
    <citation type="submission" date="2023-02" db="EMBL/GenBank/DDBJ databases">
        <title>Genome of toxic invasive species Heracleum sosnowskyi carries increased number of genes despite the absence of recent whole-genome duplications.</title>
        <authorList>
            <person name="Schelkunov M."/>
            <person name="Shtratnikova V."/>
            <person name="Makarenko M."/>
            <person name="Klepikova A."/>
            <person name="Omelchenko D."/>
            <person name="Novikova G."/>
            <person name="Obukhova E."/>
            <person name="Bogdanov V."/>
            <person name="Penin A."/>
            <person name="Logacheva M."/>
        </authorList>
    </citation>
    <scope>NUCLEOTIDE SEQUENCE</scope>
    <source>
        <strain evidence="3">Hsosn_3</strain>
        <tissue evidence="3">Leaf</tissue>
    </source>
</reference>
<dbReference type="PANTHER" id="PTHR10593">
    <property type="entry name" value="SERINE/THREONINE-PROTEIN KINASE RIO"/>
    <property type="match status" value="1"/>
</dbReference>
<keyword evidence="1" id="KW-0862">Zinc</keyword>
<protein>
    <recommendedName>
        <fullName evidence="2">C2H2-type domain-containing protein</fullName>
    </recommendedName>
</protein>
<gene>
    <name evidence="3" type="ORF">POM88_012659</name>
</gene>
<dbReference type="InterPro" id="IPR031140">
    <property type="entry name" value="IDD1-16"/>
</dbReference>
<accession>A0AAD8N3M3</accession>
<dbReference type="AlphaFoldDB" id="A0AAD8N3M3"/>
<dbReference type="SUPFAM" id="SSF57667">
    <property type="entry name" value="beta-beta-alpha zinc fingers"/>
    <property type="match status" value="1"/>
</dbReference>
<dbReference type="PROSITE" id="PS50157">
    <property type="entry name" value="ZINC_FINGER_C2H2_2"/>
    <property type="match status" value="1"/>
</dbReference>
<feature type="domain" description="C2H2-type" evidence="2">
    <location>
        <begin position="58"/>
        <end position="85"/>
    </location>
</feature>
<dbReference type="SMART" id="SM00355">
    <property type="entry name" value="ZnF_C2H2"/>
    <property type="match status" value="3"/>
</dbReference>
<evidence type="ECO:0000256" key="1">
    <source>
        <dbReference type="PROSITE-ProRule" id="PRU00042"/>
    </source>
</evidence>
<dbReference type="GO" id="GO:0008270">
    <property type="term" value="F:zinc ion binding"/>
    <property type="evidence" value="ECO:0007669"/>
    <property type="project" value="UniProtKB-KW"/>
</dbReference>
<dbReference type="Proteomes" id="UP001237642">
    <property type="component" value="Unassembled WGS sequence"/>
</dbReference>
<dbReference type="GO" id="GO:0005634">
    <property type="term" value="C:nucleus"/>
    <property type="evidence" value="ECO:0007669"/>
    <property type="project" value="TreeGrafter"/>
</dbReference>
<dbReference type="Gene3D" id="3.30.160.60">
    <property type="entry name" value="Classic Zinc Finger"/>
    <property type="match status" value="1"/>
</dbReference>
<sequence length="283" mass="32587">MENISGEEIPRIQHHLVNQFEELSGSSSNRRKRSWGTPDPDAKVIALSQAELENSGNYVCNLCDLRFVRLQNLEYHLRGHNNYNYELPEKGVVESARKKVYMCPDSNCVYHNPTRALSSTTALRKHYMRKHKEKLLRCDRCLHEYALKADLNAHVKKCIARNYEWNHSGSQYSRIDGFEIHKAECQLQGPVSNELVHISKTMSEVNDLQVPNIPTKFGPSRASSINNIDEGLRKCDGFETSNFIVPEPPQPIVQMPNSSQQNSLHVDFYQEKSIWELTYLDLL</sequence>
<dbReference type="GO" id="GO:0003700">
    <property type="term" value="F:DNA-binding transcription factor activity"/>
    <property type="evidence" value="ECO:0007669"/>
    <property type="project" value="TreeGrafter"/>
</dbReference>
<organism evidence="3 4">
    <name type="scientific">Heracleum sosnowskyi</name>
    <dbReference type="NCBI Taxonomy" id="360622"/>
    <lineage>
        <taxon>Eukaryota</taxon>
        <taxon>Viridiplantae</taxon>
        <taxon>Streptophyta</taxon>
        <taxon>Embryophyta</taxon>
        <taxon>Tracheophyta</taxon>
        <taxon>Spermatophyta</taxon>
        <taxon>Magnoliopsida</taxon>
        <taxon>eudicotyledons</taxon>
        <taxon>Gunneridae</taxon>
        <taxon>Pentapetalae</taxon>
        <taxon>asterids</taxon>
        <taxon>campanulids</taxon>
        <taxon>Apiales</taxon>
        <taxon>Apiaceae</taxon>
        <taxon>Apioideae</taxon>
        <taxon>apioid superclade</taxon>
        <taxon>Tordylieae</taxon>
        <taxon>Tordyliinae</taxon>
        <taxon>Heracleum</taxon>
    </lineage>
</organism>
<dbReference type="InterPro" id="IPR036236">
    <property type="entry name" value="Znf_C2H2_sf"/>
</dbReference>
<keyword evidence="1" id="KW-0479">Metal-binding</keyword>
<dbReference type="PROSITE" id="PS00028">
    <property type="entry name" value="ZINC_FINGER_C2H2_1"/>
    <property type="match status" value="1"/>
</dbReference>
<dbReference type="InterPro" id="IPR055186">
    <property type="entry name" value="C2H2-2nd_BIRD-IDD"/>
</dbReference>
<dbReference type="InterPro" id="IPR013087">
    <property type="entry name" value="Znf_C2H2_type"/>
</dbReference>
<reference evidence="3" key="2">
    <citation type="submission" date="2023-05" db="EMBL/GenBank/DDBJ databases">
        <authorList>
            <person name="Schelkunov M.I."/>
        </authorList>
    </citation>
    <scope>NUCLEOTIDE SEQUENCE</scope>
    <source>
        <strain evidence="3">Hsosn_3</strain>
        <tissue evidence="3">Leaf</tissue>
    </source>
</reference>
<keyword evidence="4" id="KW-1185">Reference proteome</keyword>
<name>A0AAD8N3M3_9APIA</name>
<comment type="caution">
    <text evidence="3">The sequence shown here is derived from an EMBL/GenBank/DDBJ whole genome shotgun (WGS) entry which is preliminary data.</text>
</comment>
<evidence type="ECO:0000313" key="4">
    <source>
        <dbReference type="Proteomes" id="UP001237642"/>
    </source>
</evidence>
<dbReference type="Pfam" id="PF22996">
    <property type="entry name" value="C2H2-2nd_BIRD-IDD"/>
    <property type="match status" value="1"/>
</dbReference>
<dbReference type="EMBL" id="JAUIZM010000003">
    <property type="protein sequence ID" value="KAK1393603.1"/>
    <property type="molecule type" value="Genomic_DNA"/>
</dbReference>
<proteinExistence type="predicted"/>